<evidence type="ECO:0000313" key="2">
    <source>
        <dbReference type="EMBL" id="KAJ8884522.1"/>
    </source>
</evidence>
<dbReference type="EMBL" id="JARBHB010000005">
    <property type="protein sequence ID" value="KAJ8884522.1"/>
    <property type="molecule type" value="Genomic_DNA"/>
</dbReference>
<feature type="region of interest" description="Disordered" evidence="1">
    <location>
        <begin position="1"/>
        <end position="32"/>
    </location>
</feature>
<comment type="caution">
    <text evidence="2">The sequence shown here is derived from an EMBL/GenBank/DDBJ whole genome shotgun (WGS) entry which is preliminary data.</text>
</comment>
<name>A0ABQ9HJL2_9NEOP</name>
<feature type="compositionally biased region" description="Low complexity" evidence="1">
    <location>
        <begin position="1"/>
        <end position="23"/>
    </location>
</feature>
<accession>A0ABQ9HJL2</accession>
<gene>
    <name evidence="2" type="ORF">PR048_016379</name>
</gene>
<protein>
    <submittedName>
        <fullName evidence="2">Uncharacterized protein</fullName>
    </submittedName>
</protein>
<reference evidence="2 3" key="1">
    <citation type="submission" date="2023-02" db="EMBL/GenBank/DDBJ databases">
        <title>LHISI_Scaffold_Assembly.</title>
        <authorList>
            <person name="Stuart O.P."/>
            <person name="Cleave R."/>
            <person name="Magrath M.J.L."/>
            <person name="Mikheyev A.S."/>
        </authorList>
    </citation>
    <scope>NUCLEOTIDE SEQUENCE [LARGE SCALE GENOMIC DNA]</scope>
    <source>
        <strain evidence="2">Daus_M_001</strain>
        <tissue evidence="2">Leg muscle</tissue>
    </source>
</reference>
<dbReference type="Proteomes" id="UP001159363">
    <property type="component" value="Chromosome 4"/>
</dbReference>
<sequence length="210" mass="22301">MGRLLPPLSDLHSLLSSSDSRPSTTRERTPQSGYVAGALKASVFKATNRFPAVCVPFRVRSDGNTMSHVSAKDYLRGACCEAVVRLLASNQGEPGSMAGGATPGFSHVESCRTMKLVGGFSQGFPVPSALAYRRCSAPASNHPPVRMLTSYQCEPDSIPGAVAPRFSHMGIVSDDATAQWVFSGISRFPRPCIPAPLHTHLASPLSCLKT</sequence>
<keyword evidence="3" id="KW-1185">Reference proteome</keyword>
<proteinExistence type="predicted"/>
<evidence type="ECO:0000313" key="3">
    <source>
        <dbReference type="Proteomes" id="UP001159363"/>
    </source>
</evidence>
<evidence type="ECO:0000256" key="1">
    <source>
        <dbReference type="SAM" id="MobiDB-lite"/>
    </source>
</evidence>
<organism evidence="2 3">
    <name type="scientific">Dryococelus australis</name>
    <dbReference type="NCBI Taxonomy" id="614101"/>
    <lineage>
        <taxon>Eukaryota</taxon>
        <taxon>Metazoa</taxon>
        <taxon>Ecdysozoa</taxon>
        <taxon>Arthropoda</taxon>
        <taxon>Hexapoda</taxon>
        <taxon>Insecta</taxon>
        <taxon>Pterygota</taxon>
        <taxon>Neoptera</taxon>
        <taxon>Polyneoptera</taxon>
        <taxon>Phasmatodea</taxon>
        <taxon>Verophasmatodea</taxon>
        <taxon>Anareolatae</taxon>
        <taxon>Phasmatidae</taxon>
        <taxon>Eurycanthinae</taxon>
        <taxon>Dryococelus</taxon>
    </lineage>
</organism>